<protein>
    <submittedName>
        <fullName evidence="5">AraC family transcriptional regulator</fullName>
    </submittedName>
</protein>
<dbReference type="Proteomes" id="UP000076128">
    <property type="component" value="Chromosome"/>
</dbReference>
<dbReference type="Pfam" id="PF06719">
    <property type="entry name" value="AraC_N"/>
    <property type="match status" value="1"/>
</dbReference>
<dbReference type="STRING" id="1335048.AKL17_1624"/>
<dbReference type="PROSITE" id="PS00041">
    <property type="entry name" value="HTH_ARAC_FAMILY_1"/>
    <property type="match status" value="1"/>
</dbReference>
<keyword evidence="2" id="KW-0238">DNA-binding</keyword>
<keyword evidence="3" id="KW-0804">Transcription</keyword>
<evidence type="ECO:0000259" key="4">
    <source>
        <dbReference type="PROSITE" id="PS01124"/>
    </source>
</evidence>
<dbReference type="GO" id="GO:0003700">
    <property type="term" value="F:DNA-binding transcription factor activity"/>
    <property type="evidence" value="ECO:0007669"/>
    <property type="project" value="InterPro"/>
</dbReference>
<dbReference type="InterPro" id="IPR018060">
    <property type="entry name" value="HTH_AraC"/>
</dbReference>
<dbReference type="KEGG" id="daa:AKL17_1624"/>
<dbReference type="GO" id="GO:0043565">
    <property type="term" value="F:sequence-specific DNA binding"/>
    <property type="evidence" value="ECO:0007669"/>
    <property type="project" value="InterPro"/>
</dbReference>
<dbReference type="InterPro" id="IPR009057">
    <property type="entry name" value="Homeodomain-like_sf"/>
</dbReference>
<accession>A0A159Z1N8</accession>
<dbReference type="RefSeq" id="WP_166507052.1">
    <property type="nucleotide sequence ID" value="NZ_CP012661.1"/>
</dbReference>
<dbReference type="PATRIC" id="fig|1335048.3.peg.1689"/>
<evidence type="ECO:0000256" key="3">
    <source>
        <dbReference type="ARBA" id="ARBA00023163"/>
    </source>
</evidence>
<dbReference type="PROSITE" id="PS01124">
    <property type="entry name" value="HTH_ARAC_FAMILY_2"/>
    <property type="match status" value="1"/>
</dbReference>
<dbReference type="PANTHER" id="PTHR43436">
    <property type="entry name" value="ARAC-FAMILY TRANSCRIPTIONAL REGULATOR"/>
    <property type="match status" value="1"/>
</dbReference>
<gene>
    <name evidence="5" type="ORF">AKL17_1624</name>
</gene>
<organism evidence="5 6">
    <name type="scientific">Frigidibacter mobilis</name>
    <dbReference type="NCBI Taxonomy" id="1335048"/>
    <lineage>
        <taxon>Bacteria</taxon>
        <taxon>Pseudomonadati</taxon>
        <taxon>Pseudomonadota</taxon>
        <taxon>Alphaproteobacteria</taxon>
        <taxon>Rhodobacterales</taxon>
        <taxon>Paracoccaceae</taxon>
        <taxon>Frigidibacter</taxon>
    </lineage>
</organism>
<dbReference type="InterPro" id="IPR009594">
    <property type="entry name" value="Tscrpt_reg_HTH_AraC_N"/>
</dbReference>
<keyword evidence="6" id="KW-1185">Reference proteome</keyword>
<evidence type="ECO:0000313" key="5">
    <source>
        <dbReference type="EMBL" id="AMY68876.1"/>
    </source>
</evidence>
<name>A0A159Z1N8_9RHOB</name>
<dbReference type="PANTHER" id="PTHR43436:SF1">
    <property type="entry name" value="TRANSCRIPTIONAL REGULATORY PROTEIN"/>
    <property type="match status" value="1"/>
</dbReference>
<dbReference type="Pfam" id="PF12833">
    <property type="entry name" value="HTH_18"/>
    <property type="match status" value="1"/>
</dbReference>
<evidence type="ECO:0000256" key="2">
    <source>
        <dbReference type="ARBA" id="ARBA00023125"/>
    </source>
</evidence>
<feature type="domain" description="HTH araC/xylS-type" evidence="4">
    <location>
        <begin position="190"/>
        <end position="288"/>
    </location>
</feature>
<dbReference type="SMART" id="SM00342">
    <property type="entry name" value="HTH_ARAC"/>
    <property type="match status" value="1"/>
</dbReference>
<keyword evidence="1" id="KW-0805">Transcription regulation</keyword>
<dbReference type="InterPro" id="IPR018062">
    <property type="entry name" value="HTH_AraC-typ_CS"/>
</dbReference>
<dbReference type="SUPFAM" id="SSF46689">
    <property type="entry name" value="Homeodomain-like"/>
    <property type="match status" value="2"/>
</dbReference>
<proteinExistence type="predicted"/>
<evidence type="ECO:0000256" key="1">
    <source>
        <dbReference type="ARBA" id="ARBA00023015"/>
    </source>
</evidence>
<dbReference type="EMBL" id="CP012661">
    <property type="protein sequence ID" value="AMY68876.1"/>
    <property type="molecule type" value="Genomic_DNA"/>
</dbReference>
<dbReference type="Gene3D" id="1.10.10.60">
    <property type="entry name" value="Homeodomain-like"/>
    <property type="match status" value="2"/>
</dbReference>
<reference evidence="5 6" key="1">
    <citation type="submission" date="2015-09" db="EMBL/GenBank/DDBJ databases">
        <title>Complete genome sequence of Defluviimonas alba cai42t isolated from an oilfield in Xinjiang.</title>
        <authorList>
            <person name="Geng S."/>
            <person name="Pan X."/>
            <person name="Wu X."/>
        </authorList>
    </citation>
    <scope>NUCLEOTIDE SEQUENCE [LARGE SCALE GENOMIC DNA]</scope>
    <source>
        <strain evidence="6">cai42</strain>
    </source>
</reference>
<evidence type="ECO:0000313" key="6">
    <source>
        <dbReference type="Proteomes" id="UP000076128"/>
    </source>
</evidence>
<dbReference type="AlphaFoldDB" id="A0A159Z1N8"/>
<sequence length="288" mass="31711">MELENLKRMSLRYLQASPAAGPPPLTGLAVFKRETVSDLEAALYEPVVCLILQGRKKTSMGTQFAEVGPGDALLVSHHVPVLSRITQASANAPYIAVTVTLDLSLMRSLYDLVADAPQLSDPARSFTPCRADPVWLATLGRYLDLLGRPIDRRVLGPAILRELHYRLLMSPVGGMLRSLLTVDSRASRIASAIQALRTDFRQLPAVPELARLAGMSETSFHHHFKAVTGTTPLQYQKALRLIAARTLLIEQGRSVSEAAFSVGYESPTHFSRDYRRKFGQPPSKQQPD</sequence>